<dbReference type="PROSITE" id="PS50196">
    <property type="entry name" value="RANBD1"/>
    <property type="match status" value="4"/>
</dbReference>
<dbReference type="InterPro" id="IPR000156">
    <property type="entry name" value="Ran_bind_dom"/>
</dbReference>
<feature type="compositionally biased region" description="Polar residues" evidence="8">
    <location>
        <begin position="2196"/>
        <end position="2225"/>
    </location>
</feature>
<feature type="compositionally biased region" description="Polar residues" evidence="8">
    <location>
        <begin position="1404"/>
        <end position="1425"/>
    </location>
</feature>
<dbReference type="FunFam" id="2.30.29.30:FF:000018">
    <property type="entry name" value="E3 SUMO-protein ligase RanBP2"/>
    <property type="match status" value="3"/>
</dbReference>
<dbReference type="PROSITE" id="PS01358">
    <property type="entry name" value="ZF_RANBP2_1"/>
    <property type="match status" value="2"/>
</dbReference>
<keyword evidence="6" id="KW-0802">TPR repeat</keyword>
<organism evidence="11">
    <name type="scientific">Heliothis virescens</name>
    <name type="common">Tobacco budworm moth</name>
    <dbReference type="NCBI Taxonomy" id="7102"/>
    <lineage>
        <taxon>Eukaryota</taxon>
        <taxon>Metazoa</taxon>
        <taxon>Ecdysozoa</taxon>
        <taxon>Arthropoda</taxon>
        <taxon>Hexapoda</taxon>
        <taxon>Insecta</taxon>
        <taxon>Pterygota</taxon>
        <taxon>Neoptera</taxon>
        <taxon>Endopterygota</taxon>
        <taxon>Lepidoptera</taxon>
        <taxon>Glossata</taxon>
        <taxon>Ditrysia</taxon>
        <taxon>Noctuoidea</taxon>
        <taxon>Noctuidae</taxon>
        <taxon>Heliothinae</taxon>
        <taxon>Heliothis</taxon>
    </lineage>
</organism>
<dbReference type="PANTHER" id="PTHR23138">
    <property type="entry name" value="RAN BINDING PROTEIN"/>
    <property type="match status" value="1"/>
</dbReference>
<dbReference type="Gene3D" id="2.30.29.30">
    <property type="entry name" value="Pleckstrin-homology domain (PH domain)/Phosphotyrosine-binding domain (PTB)"/>
    <property type="match status" value="5"/>
</dbReference>
<evidence type="ECO:0000256" key="7">
    <source>
        <dbReference type="SAM" id="Coils"/>
    </source>
</evidence>
<keyword evidence="2" id="KW-0479">Metal-binding</keyword>
<dbReference type="SMART" id="SM00160">
    <property type="entry name" value="RanBD"/>
    <property type="match status" value="4"/>
</dbReference>
<feature type="domain" description="RanBD1" evidence="9">
    <location>
        <begin position="1520"/>
        <end position="1657"/>
    </location>
</feature>
<feature type="region of interest" description="Disordered" evidence="8">
    <location>
        <begin position="2282"/>
        <end position="2313"/>
    </location>
</feature>
<evidence type="ECO:0000256" key="6">
    <source>
        <dbReference type="PROSITE-ProRule" id="PRU00339"/>
    </source>
</evidence>
<evidence type="ECO:0000256" key="2">
    <source>
        <dbReference type="ARBA" id="ARBA00022723"/>
    </source>
</evidence>
<dbReference type="InterPro" id="IPR001876">
    <property type="entry name" value="Znf_RanBP2"/>
</dbReference>
<dbReference type="SMART" id="SM00028">
    <property type="entry name" value="TPR"/>
    <property type="match status" value="1"/>
</dbReference>
<accession>A0A2A4K0E1</accession>
<dbReference type="PROSITE" id="PS50199">
    <property type="entry name" value="ZF_RANBP2_2"/>
    <property type="match status" value="2"/>
</dbReference>
<dbReference type="EMBL" id="NWSH01000353">
    <property type="protein sequence ID" value="PCG77112.1"/>
    <property type="molecule type" value="Genomic_DNA"/>
</dbReference>
<dbReference type="InterPro" id="IPR019734">
    <property type="entry name" value="TPR_rpt"/>
</dbReference>
<keyword evidence="4" id="KW-0862">Zinc</keyword>
<keyword evidence="3 5" id="KW-0863">Zinc-finger</keyword>
<dbReference type="GO" id="GO:0008270">
    <property type="term" value="F:zinc ion binding"/>
    <property type="evidence" value="ECO:0007669"/>
    <property type="project" value="UniProtKB-KW"/>
</dbReference>
<evidence type="ECO:0000259" key="9">
    <source>
        <dbReference type="PROSITE" id="PS50196"/>
    </source>
</evidence>
<protein>
    <recommendedName>
        <fullName evidence="12">E3 SUMO-protein ligase RanBP2</fullName>
    </recommendedName>
</protein>
<feature type="domain" description="RanBD1" evidence="9">
    <location>
        <begin position="2001"/>
        <end position="2129"/>
    </location>
</feature>
<feature type="region of interest" description="Disordered" evidence="8">
    <location>
        <begin position="1483"/>
        <end position="1515"/>
    </location>
</feature>
<feature type="region of interest" description="Disordered" evidence="8">
    <location>
        <begin position="2246"/>
        <end position="2267"/>
    </location>
</feature>
<feature type="region of interest" description="Disordered" evidence="8">
    <location>
        <begin position="1964"/>
        <end position="1991"/>
    </location>
</feature>
<gene>
    <name evidence="11" type="ORF">B5V51_8082</name>
</gene>
<feature type="domain" description="RanBD1" evidence="9">
    <location>
        <begin position="2610"/>
        <end position="2747"/>
    </location>
</feature>
<evidence type="ECO:0000256" key="5">
    <source>
        <dbReference type="PROSITE-ProRule" id="PRU00322"/>
    </source>
</evidence>
<feature type="compositionally biased region" description="Basic and acidic residues" evidence="8">
    <location>
        <begin position="2582"/>
        <end position="2591"/>
    </location>
</feature>
<feature type="compositionally biased region" description="Polar residues" evidence="8">
    <location>
        <begin position="1497"/>
        <end position="1510"/>
    </location>
</feature>
<dbReference type="CDD" id="cd13171">
    <property type="entry name" value="RanBD1_RanBP2_insect-like"/>
    <property type="match status" value="1"/>
</dbReference>
<evidence type="ECO:0000259" key="10">
    <source>
        <dbReference type="PROSITE" id="PS50199"/>
    </source>
</evidence>
<feature type="region of interest" description="Disordered" evidence="8">
    <location>
        <begin position="2581"/>
        <end position="2613"/>
    </location>
</feature>
<feature type="domain" description="RanBP2-type" evidence="10">
    <location>
        <begin position="1684"/>
        <end position="1713"/>
    </location>
</feature>
<feature type="repeat" description="TPR" evidence="6">
    <location>
        <begin position="59"/>
        <end position="92"/>
    </location>
</feature>
<dbReference type="PROSITE" id="PS50005">
    <property type="entry name" value="TPR"/>
    <property type="match status" value="1"/>
</dbReference>
<feature type="region of interest" description="Disordered" evidence="8">
    <location>
        <begin position="1051"/>
        <end position="1071"/>
    </location>
</feature>
<feature type="domain" description="RanBP2-type" evidence="10">
    <location>
        <begin position="1746"/>
        <end position="1775"/>
    </location>
</feature>
<dbReference type="CDD" id="cd13172">
    <property type="entry name" value="RanBD2_RanBP2_insect-like"/>
    <property type="match status" value="1"/>
</dbReference>
<dbReference type="GO" id="GO:0005737">
    <property type="term" value="C:cytoplasm"/>
    <property type="evidence" value="ECO:0007669"/>
    <property type="project" value="TreeGrafter"/>
</dbReference>
<evidence type="ECO:0000313" key="11">
    <source>
        <dbReference type="EMBL" id="PCG77112.1"/>
    </source>
</evidence>
<feature type="compositionally biased region" description="Low complexity" evidence="8">
    <location>
        <begin position="2592"/>
        <end position="2602"/>
    </location>
</feature>
<feature type="region of interest" description="Disordered" evidence="8">
    <location>
        <begin position="2369"/>
        <end position="2400"/>
    </location>
</feature>
<sequence>MYRNKKDVDKHVENLLSKLSAKEFNSRAYSVARLYFEVGDYSNCQKYVEQYLTQKDNNAAAYKLLGQALQKLGLKEKALEQYKASLDIDPAQTSTILDICELLADDEVTIEPGRAKYWCEKAEATFPRHPVTFRLRERLIAASNPDPEALVNLLQSELAIRPKDALLHARLLKHYLSINKVKEAFEHACIVEFGGKTFSNNYGWYEILNDLLKHNSHNTSDWLYHLLLLTVKERICLLSLTETPSGSSKSLVESNDVLHAYDQAIDSIAKFGASPGFGEFHSALLQHHRGQVAFHAATFLLKKAKKDQMSWRDASKLAAPLMLVAWQTVPLDSKVNWLRNAPEKQTIAVNRWYSEGTFRCSQAGHYLLANIQEKNQSFLDQVSQCYSGTHWRDKLYKKIFSSKSHLDKIKSSYLASNAFSPPVLRLPRKIEVESYDGDAQREYGNSLHHFVWTLLNYKNYANFKCTLFDMLTYNATNCGPETLNRSDIHAYLYCATLTAQQQISKRESYLTNDKPASLPANITDLLCPLTQMKWWDCAYKFSQNELGTELTDIRATLSRGIEVVRCIDNHGLDPELLCTLGRIFSEKAKMSTNVDEKAQLELRAGLYYSSAVPLLEKLRSKIVVKFLDKRMFDYTHKDLGTKELNALLEECKLYVAVNHLSEGEYDKVIEILSNLKSPQALYHLSQTYKKIALEENNLSRDSESKSKFAALLSKAKMFAYRALDRLKESESNKNHPLYSDTQELIEDIEIHINKLDTDISAAINDGEGKYSSDENVSGESVHLPMRANSHIFRNISSTPKAASNANATNYRTAMDSQILENSRADQQFFTRIENEIKNLQKRDSTIGDFMEQTRTWFDENRKLSNQIISSIQSNMQNTTDQFKLLKISVDQVKDQIDECRNECKDVSELKKQVAELKKEVGKLKKASSEQTIDDSDLYNLDEDYRTNDSTSSFAAQLPFPPSQMIPPFNQRLVPPFSVPPNPYQLYNQSLYNLYNQYSQFAQPSSVPGTQPMFDPTRTQVNYPGVYPTPDQMYLDVAHLVPPNLSAAPAVPPAPAPPTLSTGSAIPGGSSVPVPPPVTSVIMSKTISSSESKETSKPLPVNVVITSSDPLPTCTTTPAPILSVTIPPKHIKGTTHNYQIPLPSTTETKFISPPVFVFPAQNNKTAISGSSTVNWNQSSVFKTTPVCSTSTFSSLLNPTQAAPKIGGDALDTSTSVVDGLFANSSPNTSLNKSRTLSERSNTSVENYDPCPDFKPIVPLPAEVKVTTGEENEYTIFSARAKLFRFVDKQWKERGLGEMKLLKHKITGKVRVLMRREQVHKICANHIITSEMEIKQMKNETKAYFWVANDFADETVVLEKFCIRFKTADIAQDFYNAFEKARQESTLNKTLSPVAPKGEAPKLSETPVSSSPLITPVKSNTAQSSAGSSAKTVVGGFTFSSTPTFKSVSDDAKSETKSEEVAASKANVFSGLSFKTTTSSPFSNLFGKTSSSDKSSSDNTAPAASTNLNTSDQVEEYEPNVEFKPVVPLPALVDQKTGEEDEDVLFEHRAKLLRFDASVKEWKERGLGNIKLLVQKDNIQKVRLLMRREQIMKVCCNHALTNEMVFQKMPNLDKAVTWCAKDFSEGELVAETFCLRFKTVQLCDDFIEAVKSAQSKIKDESKAAKEEKNAAKQNSQTGFGEMFKPKAGSWHCDACYTNNLESFSKCACCDTPKPNSSIGSSTPATTTTITSTEKPIATVGWGDKFKPKAGSWECKDCLVRNEPNLENCSACNSPKDPTKSKATVKLTSDNAPKFNFGIPKTTNEEKPASIFPVTNQSLPATTTETGIFKPNAPSLEANKTSIFGTSSPGTQFRFGIPSATTDPKSSTGVSSIFDGTGGHRFSFGVPTNNQDTTASPVSFGDQKPSANSIVFDAPKSSNGHAVDFSFKKNEEPSTPVKPALLPTPSTDNPNVSFGFKESSTFGFVFKPKTPTKAKSPAKSPHGQGDGDESDGNEYAVEDECYHPFTPVIPLPDKVEVVTGEENEIELYGQLAKLYRFLSGEWKERGKGIVKILKHKDTGKLRVVMRRDQVFKICLNHALTSEIIYNVKDEKSWQFVVNDFTEGELNLEHFCLRFKNKEIALEFKKSIDDALQGKLVKKAEATDKNEKDESDDVVFVSEIQATTEEKQKAKELMLPENFFTYKNKEPCQGCRGCNDSDESTGSKTSQVSASTSDANVATSTNESTSSVAEQKPVTLAGTLKASLTNASTPVKTTSPLFQSPTNSVYGTPTNLEKTVDTSLFRTPLGSLASNAKTPTSTSSLSSFDNNATNKENTFNQKPSIFSGFGEQTMLFGTPQNKSTSIFGSGESQSAVGSKNSLLAPPKLNILNTSKENQNEGNTNFGTAPSKFTFSDTKQTAPTTNSTADAGISFNRSILDFSTTNAKNENQNTGVKTIFGEDNKSENLFTSVKQGGLFGSGGLASSQPKTGTGIFGSTGMSAFGSISSQNSIFGTGKPLFGTSNQTSVLGTVTKTDQSKGDTASNAVIGDNKTKEIEQPEKKEALLKVDNNLSFAALSSGTGPGFNINTAQKQTDFKWEGAGQQLFVAKPAKDSGDKNNESGAGDESAGAGDEEYDPHYEPIVPLPDKIVVTTGEEDEEKMFGERCKLFRYDEKSREWKERGVGEMKVLYHPTRKTYRLLLRREQVHKAVLNMLLYMDLELLQMKNSDRAWTWAGRNFAENPAGEQETLAVRFKSVDLATSFHDKVVECVRKLQAAAAQVVKEEKEAEGSFDNAAPLRLPKHLQESARADNAFTAEVIQRTSVTSAGQEADTTGDDAAGVTEVFKQVHFQESEEDHDDEEEDYDYDGYYNEDEEESAAYYSCDGEAIVRQGNNETTCSNAHIQVLFDQEIYSPKILVTDAATGEILADMLIYTDTEFQMSGDSCVWSGTDYTSNDPVDKTVTVNFYDSETAMQFYDSCETSKASTYASTDPES</sequence>
<dbReference type="Pfam" id="PF00641">
    <property type="entry name" value="Zn_ribbon_RanBP"/>
    <property type="match status" value="1"/>
</dbReference>
<feature type="compositionally biased region" description="Low complexity" evidence="8">
    <location>
        <begin position="1058"/>
        <end position="1071"/>
    </location>
</feature>
<dbReference type="CDD" id="cd13174">
    <property type="entry name" value="RanBD4_RanBP2_insect-like"/>
    <property type="match status" value="1"/>
</dbReference>
<keyword evidence="7" id="KW-0175">Coiled coil</keyword>
<dbReference type="InterPro" id="IPR011993">
    <property type="entry name" value="PH-like_dom_sf"/>
</dbReference>
<evidence type="ECO:0008006" key="12">
    <source>
        <dbReference type="Google" id="ProtNLM"/>
    </source>
</evidence>
<evidence type="ECO:0000256" key="4">
    <source>
        <dbReference type="ARBA" id="ARBA00022833"/>
    </source>
</evidence>
<dbReference type="InterPro" id="IPR045255">
    <property type="entry name" value="RanBP1-like"/>
</dbReference>
<feature type="coiled-coil region" evidence="7">
    <location>
        <begin position="882"/>
        <end position="926"/>
    </location>
</feature>
<dbReference type="InterPro" id="IPR036443">
    <property type="entry name" value="Znf_RanBP2_sf"/>
</dbReference>
<dbReference type="SMART" id="SM00547">
    <property type="entry name" value="ZnF_RBZ"/>
    <property type="match status" value="2"/>
</dbReference>
<feature type="region of interest" description="Disordered" evidence="8">
    <location>
        <begin position="2189"/>
        <end position="2228"/>
    </location>
</feature>
<dbReference type="STRING" id="7102.A0A2A4K0E1"/>
<dbReference type="SUPFAM" id="SSF90209">
    <property type="entry name" value="Ran binding protein zinc finger-like"/>
    <property type="match status" value="2"/>
</dbReference>
<proteinExistence type="predicted"/>
<dbReference type="InterPro" id="IPR011990">
    <property type="entry name" value="TPR-like_helical_dom_sf"/>
</dbReference>
<evidence type="ECO:0000256" key="8">
    <source>
        <dbReference type="SAM" id="MobiDB-lite"/>
    </source>
</evidence>
<dbReference type="SUPFAM" id="SSF50729">
    <property type="entry name" value="PH domain-like"/>
    <property type="match status" value="4"/>
</dbReference>
<dbReference type="Gene3D" id="1.25.40.10">
    <property type="entry name" value="Tetratricopeptide repeat domain"/>
    <property type="match status" value="1"/>
</dbReference>
<dbReference type="Pfam" id="PF00638">
    <property type="entry name" value="Ran_BP1"/>
    <property type="match status" value="4"/>
</dbReference>
<feature type="region of interest" description="Disordered" evidence="8">
    <location>
        <begin position="1387"/>
        <end position="1425"/>
    </location>
</feature>
<comment type="caution">
    <text evidence="11">The sequence shown here is derived from an EMBL/GenBank/DDBJ whole genome shotgun (WGS) entry which is preliminary data.</text>
</comment>
<dbReference type="SUPFAM" id="SSF48452">
    <property type="entry name" value="TPR-like"/>
    <property type="match status" value="1"/>
</dbReference>
<dbReference type="PANTHER" id="PTHR23138:SF179">
    <property type="entry name" value="NUCLEAR PORE COMPLEX PROTEIN"/>
    <property type="match status" value="1"/>
</dbReference>
<evidence type="ECO:0000256" key="1">
    <source>
        <dbReference type="ARBA" id="ARBA00022553"/>
    </source>
</evidence>
<name>A0A2A4K0E1_HELVI</name>
<evidence type="ECO:0000256" key="3">
    <source>
        <dbReference type="ARBA" id="ARBA00022771"/>
    </source>
</evidence>
<feature type="compositionally biased region" description="Polar residues" evidence="8">
    <location>
        <begin position="2284"/>
        <end position="2313"/>
    </location>
</feature>
<dbReference type="GO" id="GO:0005643">
    <property type="term" value="C:nuclear pore"/>
    <property type="evidence" value="ECO:0007669"/>
    <property type="project" value="TreeGrafter"/>
</dbReference>
<dbReference type="GO" id="GO:0005096">
    <property type="term" value="F:GTPase activator activity"/>
    <property type="evidence" value="ECO:0007669"/>
    <property type="project" value="TreeGrafter"/>
</dbReference>
<feature type="domain" description="RanBD1" evidence="9">
    <location>
        <begin position="1251"/>
        <end position="1382"/>
    </location>
</feature>
<reference evidence="11" key="1">
    <citation type="submission" date="2017-09" db="EMBL/GenBank/DDBJ databases">
        <title>Contemporary evolution of a Lepidopteran species, Heliothis virescens, in response to modern agricultural practices.</title>
        <authorList>
            <person name="Fritz M.L."/>
            <person name="Deyonke A.M."/>
            <person name="Papanicolaou A."/>
            <person name="Micinski S."/>
            <person name="Westbrook J."/>
            <person name="Gould F."/>
        </authorList>
    </citation>
    <scope>NUCLEOTIDE SEQUENCE [LARGE SCALE GENOMIC DNA]</scope>
    <source>
        <strain evidence="11">HvINT-</strain>
        <tissue evidence="11">Whole body</tissue>
    </source>
</reference>
<dbReference type="Gene3D" id="4.10.1060.10">
    <property type="entry name" value="Zinc finger, RanBP2-type"/>
    <property type="match status" value="2"/>
</dbReference>
<feature type="compositionally biased region" description="Low complexity" evidence="8">
    <location>
        <begin position="1964"/>
        <end position="1978"/>
    </location>
</feature>
<keyword evidence="1" id="KW-0597">Phosphoprotein</keyword>